<reference evidence="2 3" key="1">
    <citation type="submission" date="2018-05" db="EMBL/GenBank/DDBJ databases">
        <title>Genomic Encyclopedia of Type Strains, Phase IV (KMG-IV): sequencing the most valuable type-strain genomes for metagenomic binning, comparative biology and taxonomic classification.</title>
        <authorList>
            <person name="Goeker M."/>
        </authorList>
    </citation>
    <scope>NUCLEOTIDE SEQUENCE [LARGE SCALE GENOMIC DNA]</scope>
    <source>
        <strain evidence="2 3">DSM 16097</strain>
    </source>
</reference>
<feature type="region of interest" description="Disordered" evidence="1">
    <location>
        <begin position="1"/>
        <end position="57"/>
    </location>
</feature>
<name>A0A316GH96_9RHOB</name>
<accession>A0A316GH96</accession>
<proteinExistence type="predicted"/>
<dbReference type="AlphaFoldDB" id="A0A316GH96"/>
<dbReference type="EMBL" id="QGGW01000004">
    <property type="protein sequence ID" value="PWK60443.1"/>
    <property type="molecule type" value="Genomic_DNA"/>
</dbReference>
<keyword evidence="3" id="KW-1185">Reference proteome</keyword>
<dbReference type="RefSeq" id="WP_170119047.1">
    <property type="nucleotide sequence ID" value="NZ_QGGW01000004.1"/>
</dbReference>
<feature type="compositionally biased region" description="Acidic residues" evidence="1">
    <location>
        <begin position="46"/>
        <end position="57"/>
    </location>
</feature>
<dbReference type="Proteomes" id="UP000245708">
    <property type="component" value="Unassembled WGS sequence"/>
</dbReference>
<feature type="compositionally biased region" description="Basic and acidic residues" evidence="1">
    <location>
        <begin position="11"/>
        <end position="45"/>
    </location>
</feature>
<evidence type="ECO:0000313" key="2">
    <source>
        <dbReference type="EMBL" id="PWK60443.1"/>
    </source>
</evidence>
<evidence type="ECO:0000313" key="3">
    <source>
        <dbReference type="Proteomes" id="UP000245708"/>
    </source>
</evidence>
<comment type="caution">
    <text evidence="2">The sequence shown here is derived from an EMBL/GenBank/DDBJ whole genome shotgun (WGS) entry which is preliminary data.</text>
</comment>
<gene>
    <name evidence="2" type="ORF">C7455_10479</name>
</gene>
<organism evidence="2 3">
    <name type="scientific">Roseicyclus mahoneyensis</name>
    <dbReference type="NCBI Taxonomy" id="164332"/>
    <lineage>
        <taxon>Bacteria</taxon>
        <taxon>Pseudomonadati</taxon>
        <taxon>Pseudomonadota</taxon>
        <taxon>Alphaproteobacteria</taxon>
        <taxon>Rhodobacterales</taxon>
        <taxon>Roseobacteraceae</taxon>
        <taxon>Roseicyclus</taxon>
    </lineage>
</organism>
<sequence length="57" mass="6421">MPNDKPAAAKAHTELRRRSRPEEKPSTEAEVPKLKPRVPEDRVPGGDEDDLFNDMPV</sequence>
<evidence type="ECO:0000256" key="1">
    <source>
        <dbReference type="SAM" id="MobiDB-lite"/>
    </source>
</evidence>
<protein>
    <submittedName>
        <fullName evidence="2">Uncharacterized protein</fullName>
    </submittedName>
</protein>